<sequence>MFLNIQIMDDYLESPIRSLPRRRVLFQDNSPDNLDNLDVSINNLTNSPRKSIVTNESCSPPYRKVQALRLFDTPSTPKTIIQKSAFDQPKMAAREIFHRNLGHDYSVRPVAYRLYNKSLDDIDNTANVNPFTPDSGFNEKSKKRSRIALHESSTIVANSAPNVRRRSV</sequence>
<feature type="non-terminal residue" evidence="1">
    <location>
        <position position="1"/>
    </location>
</feature>
<dbReference type="AlphaFoldDB" id="A0A9Q0NGG4"/>
<keyword evidence="1" id="KW-0418">Kinase</keyword>
<dbReference type="OrthoDB" id="5337378at2759"/>
<protein>
    <submittedName>
        <fullName evidence="1">Wee1-like protein kinase</fullName>
    </submittedName>
</protein>
<gene>
    <name evidence="1" type="primary">Wee1</name>
    <name evidence="1" type="ORF">Bhyg_05069</name>
</gene>
<keyword evidence="1" id="KW-0808">Transferase</keyword>
<reference evidence="1" key="1">
    <citation type="submission" date="2022-07" db="EMBL/GenBank/DDBJ databases">
        <authorList>
            <person name="Trinca V."/>
            <person name="Uliana J.V.C."/>
            <person name="Torres T.T."/>
            <person name="Ward R.J."/>
            <person name="Monesi N."/>
        </authorList>
    </citation>
    <scope>NUCLEOTIDE SEQUENCE</scope>
    <source>
        <strain evidence="1">HSMRA1968</strain>
        <tissue evidence="1">Whole embryos</tissue>
    </source>
</reference>
<accession>A0A9Q0NGG4</accession>
<organism evidence="1 2">
    <name type="scientific">Pseudolycoriella hygida</name>
    <dbReference type="NCBI Taxonomy" id="35572"/>
    <lineage>
        <taxon>Eukaryota</taxon>
        <taxon>Metazoa</taxon>
        <taxon>Ecdysozoa</taxon>
        <taxon>Arthropoda</taxon>
        <taxon>Hexapoda</taxon>
        <taxon>Insecta</taxon>
        <taxon>Pterygota</taxon>
        <taxon>Neoptera</taxon>
        <taxon>Endopterygota</taxon>
        <taxon>Diptera</taxon>
        <taxon>Nematocera</taxon>
        <taxon>Sciaroidea</taxon>
        <taxon>Sciaridae</taxon>
        <taxon>Pseudolycoriella</taxon>
    </lineage>
</organism>
<proteinExistence type="predicted"/>
<dbReference type="EMBL" id="WJQU01000001">
    <property type="protein sequence ID" value="KAJ6649829.1"/>
    <property type="molecule type" value="Genomic_DNA"/>
</dbReference>
<name>A0A9Q0NGG4_9DIPT</name>
<comment type="caution">
    <text evidence="1">The sequence shown here is derived from an EMBL/GenBank/DDBJ whole genome shotgun (WGS) entry which is preliminary data.</text>
</comment>
<keyword evidence="2" id="KW-1185">Reference proteome</keyword>
<dbReference type="Proteomes" id="UP001151699">
    <property type="component" value="Chromosome A"/>
</dbReference>
<dbReference type="GO" id="GO:0016301">
    <property type="term" value="F:kinase activity"/>
    <property type="evidence" value="ECO:0007669"/>
    <property type="project" value="UniProtKB-KW"/>
</dbReference>
<evidence type="ECO:0000313" key="2">
    <source>
        <dbReference type="Proteomes" id="UP001151699"/>
    </source>
</evidence>
<evidence type="ECO:0000313" key="1">
    <source>
        <dbReference type="EMBL" id="KAJ6649829.1"/>
    </source>
</evidence>